<dbReference type="SMART" id="SM01118">
    <property type="entry name" value="CYTH"/>
    <property type="match status" value="1"/>
</dbReference>
<dbReference type="SUPFAM" id="SSF55154">
    <property type="entry name" value="CYTH-like phosphatases"/>
    <property type="match status" value="1"/>
</dbReference>
<comment type="caution">
    <text evidence="2">The sequence shown here is derived from an EMBL/GenBank/DDBJ whole genome shotgun (WGS) entry which is preliminary data.</text>
</comment>
<dbReference type="RefSeq" id="WP_169256279.1">
    <property type="nucleotide sequence ID" value="NZ_WTVN01000016.1"/>
</dbReference>
<dbReference type="Proteomes" id="UP000623795">
    <property type="component" value="Unassembled WGS sequence"/>
</dbReference>
<name>A0ABX1Q242_9RHOO</name>
<dbReference type="Gene3D" id="2.40.320.10">
    <property type="entry name" value="Hypothetical Protein Pfu-838710-001"/>
    <property type="match status" value="1"/>
</dbReference>
<feature type="domain" description="CYTH" evidence="1">
    <location>
        <begin position="2"/>
        <end position="149"/>
    </location>
</feature>
<reference evidence="2 3" key="1">
    <citation type="submission" date="2019-12" db="EMBL/GenBank/DDBJ databases">
        <title>Comparative genomics gives insights into the taxonomy of the Azoarcus-Aromatoleum group and reveals separate origins of nif in the plant-associated Azoarcus and non-plant-associated Aromatoleum sub-groups.</title>
        <authorList>
            <person name="Lafos M."/>
            <person name="Maluk M."/>
            <person name="Batista M."/>
            <person name="Junghare M."/>
            <person name="Carmona M."/>
            <person name="Faoro H."/>
            <person name="Cruz L.M."/>
            <person name="Battistoni F."/>
            <person name="De Souza E."/>
            <person name="Pedrosa F."/>
            <person name="Chen W.-M."/>
            <person name="Poole P.S."/>
            <person name="Dixon R.A."/>
            <person name="James E.K."/>
        </authorList>
    </citation>
    <scope>NUCLEOTIDE SEQUENCE [LARGE SCALE GENOMIC DNA]</scope>
    <source>
        <strain evidence="2 3">Td21</strain>
    </source>
</reference>
<dbReference type="InterPro" id="IPR023577">
    <property type="entry name" value="CYTH_domain"/>
</dbReference>
<proteinExistence type="predicted"/>
<gene>
    <name evidence="2" type="ORF">GPA22_11850</name>
</gene>
<sequence>MGREIERRFLVCDSRFLDGRTGERIVQGYVAKESGAMTTRVRIRADRAFLTLKGPRQGLGRDEFEYPIPIADAWRILFDYCGDRIVEKTRYNVAYADHLFEVDVFAGRNAGLIIAEVELGHEAQSLILPPWVGEEVTLNKRFGNFSLALFEGPTLPEDRRRLEGPAPGQRLQAMH</sequence>
<dbReference type="PANTHER" id="PTHR40114:SF1">
    <property type="entry name" value="SLR0698 PROTEIN"/>
    <property type="match status" value="1"/>
</dbReference>
<evidence type="ECO:0000313" key="2">
    <source>
        <dbReference type="EMBL" id="NMG44421.1"/>
    </source>
</evidence>
<dbReference type="PIRSF" id="PIRSF016487">
    <property type="entry name" value="CYTH_UCP016487"/>
    <property type="match status" value="1"/>
</dbReference>
<protein>
    <submittedName>
        <fullName evidence="2">CYTH domain-containing protein</fullName>
    </submittedName>
</protein>
<evidence type="ECO:0000313" key="3">
    <source>
        <dbReference type="Proteomes" id="UP000623795"/>
    </source>
</evidence>
<dbReference type="PANTHER" id="PTHR40114">
    <property type="entry name" value="SLR0698 PROTEIN"/>
    <property type="match status" value="1"/>
</dbReference>
<dbReference type="Pfam" id="PF01928">
    <property type="entry name" value="CYTH"/>
    <property type="match status" value="1"/>
</dbReference>
<accession>A0ABX1Q242</accession>
<evidence type="ECO:0000259" key="1">
    <source>
        <dbReference type="SMART" id="SM01118"/>
    </source>
</evidence>
<dbReference type="CDD" id="cd07891">
    <property type="entry name" value="CYTH-like_CthTTM-like_1"/>
    <property type="match status" value="1"/>
</dbReference>
<dbReference type="InterPro" id="IPR012042">
    <property type="entry name" value="NeuTTM/CthTTM-like"/>
</dbReference>
<keyword evidence="3" id="KW-1185">Reference proteome</keyword>
<organism evidence="2 3">
    <name type="scientific">Aromatoleum toluvorans</name>
    <dbReference type="NCBI Taxonomy" id="92002"/>
    <lineage>
        <taxon>Bacteria</taxon>
        <taxon>Pseudomonadati</taxon>
        <taxon>Pseudomonadota</taxon>
        <taxon>Betaproteobacteria</taxon>
        <taxon>Rhodocyclales</taxon>
        <taxon>Rhodocyclaceae</taxon>
        <taxon>Aromatoleum</taxon>
    </lineage>
</organism>
<dbReference type="InterPro" id="IPR033469">
    <property type="entry name" value="CYTH-like_dom_sf"/>
</dbReference>
<dbReference type="EMBL" id="WTVN01000016">
    <property type="protein sequence ID" value="NMG44421.1"/>
    <property type="molecule type" value="Genomic_DNA"/>
</dbReference>